<dbReference type="SUPFAM" id="SSF160369">
    <property type="entry name" value="Ribosomal protein L10-like"/>
    <property type="match status" value="1"/>
</dbReference>
<dbReference type="InterPro" id="IPR001790">
    <property type="entry name" value="Ribosomal_uL10"/>
</dbReference>
<keyword evidence="6" id="KW-1133">Transmembrane helix</keyword>
<dbReference type="PANTHER" id="PTHR45841:SF1">
    <property type="entry name" value="MRNA TURNOVER PROTEIN 4 HOMOLOG"/>
    <property type="match status" value="1"/>
</dbReference>
<feature type="non-terminal residue" evidence="8">
    <location>
        <position position="1"/>
    </location>
</feature>
<dbReference type="Gene3D" id="3.30.70.1730">
    <property type="match status" value="1"/>
</dbReference>
<comment type="subcellular location">
    <subcellularLocation>
        <location evidence="5">Cytoplasm</location>
    </subcellularLocation>
    <subcellularLocation>
        <location evidence="5">Nucleus</location>
        <location evidence="5">Nucleolus</location>
    </subcellularLocation>
</comment>
<feature type="transmembrane region" description="Helical" evidence="6">
    <location>
        <begin position="173"/>
        <end position="193"/>
    </location>
</feature>
<dbReference type="GO" id="GO:0030687">
    <property type="term" value="C:preribosome, large subunit precursor"/>
    <property type="evidence" value="ECO:0007669"/>
    <property type="project" value="TreeGrafter"/>
</dbReference>
<evidence type="ECO:0000256" key="2">
    <source>
        <dbReference type="ARBA" id="ARBA00008889"/>
    </source>
</evidence>
<evidence type="ECO:0000256" key="5">
    <source>
        <dbReference type="RuleBase" id="RU364039"/>
    </source>
</evidence>
<keyword evidence="3 5" id="KW-0963">Cytoplasm</keyword>
<reference evidence="8 9" key="1">
    <citation type="submission" date="2015-01" db="EMBL/GenBank/DDBJ databases">
        <title>Evolution of Trichinella species and genotypes.</title>
        <authorList>
            <person name="Korhonen P.K."/>
            <person name="Edoardo P."/>
            <person name="Giuseppe L.R."/>
            <person name="Gasser R.B."/>
        </authorList>
    </citation>
    <scope>NUCLEOTIDE SEQUENCE [LARGE SCALE GENOMIC DNA]</scope>
    <source>
        <strain evidence="8">ISS417</strain>
    </source>
</reference>
<dbReference type="EMBL" id="JYDJ01000089">
    <property type="protein sequence ID" value="KRX44756.1"/>
    <property type="molecule type" value="Genomic_DNA"/>
</dbReference>
<evidence type="ECO:0000256" key="3">
    <source>
        <dbReference type="ARBA" id="ARBA00022490"/>
    </source>
</evidence>
<dbReference type="GO" id="GO:0003723">
    <property type="term" value="F:RNA binding"/>
    <property type="evidence" value="ECO:0007669"/>
    <property type="project" value="TreeGrafter"/>
</dbReference>
<dbReference type="STRING" id="144512.A0A0V0U0F2"/>
<comment type="similarity">
    <text evidence="2 5">Belongs to the universal ribosomal protein uL10 family.</text>
</comment>
<dbReference type="InterPro" id="IPR033867">
    <property type="entry name" value="Mrt4"/>
</dbReference>
<dbReference type="InterPro" id="IPR043141">
    <property type="entry name" value="Ribosomal_uL10-like_sf"/>
</dbReference>
<dbReference type="InterPro" id="IPR043164">
    <property type="entry name" value="Ribosomal_uL10-like_insert_sf"/>
</dbReference>
<dbReference type="PANTHER" id="PTHR45841">
    <property type="entry name" value="MRNA TURNOVER PROTEIN 4 MRTO4"/>
    <property type="match status" value="1"/>
</dbReference>
<dbReference type="GO" id="GO:0000956">
    <property type="term" value="P:nuclear-transcribed mRNA catabolic process"/>
    <property type="evidence" value="ECO:0007669"/>
    <property type="project" value="TreeGrafter"/>
</dbReference>
<gene>
    <name evidence="8" type="primary">MRTO4</name>
    <name evidence="8" type="ORF">T05_3847</name>
</gene>
<accession>A0A0V0U0F2</accession>
<evidence type="ECO:0000256" key="6">
    <source>
        <dbReference type="SAM" id="Phobius"/>
    </source>
</evidence>
<dbReference type="InterPro" id="IPR040637">
    <property type="entry name" value="Ribosomal_uL10-like_insert"/>
</dbReference>
<dbReference type="GO" id="GO:0006364">
    <property type="term" value="P:rRNA processing"/>
    <property type="evidence" value="ECO:0007669"/>
    <property type="project" value="TreeGrafter"/>
</dbReference>
<sequence>LSNLKMPRSKRDKEVSLTVVKKKGREGKEKLVEEVRRCIDAYKSILVFSVESFRTAQMNQVRHVFKENSRFFFGRNKVLAIALGRIPSEEYRENLCKLSSVLVGQRGLMFSNLSVDDVIRNLKKLEQPEFARSGNKATETITIPAGPLEQFQFTIEPLLRKLGLPVTLEKGNIFPFVVIDVFFYYSTLLGVVIMEKDFVVCKKDCVLTPEQAKILEHFGIKLAKFKLNPILAWYDDGTVRKLSKQKKS</sequence>
<dbReference type="InterPro" id="IPR051742">
    <property type="entry name" value="Ribosome_Assembly_uL10"/>
</dbReference>
<keyword evidence="9" id="KW-1185">Reference proteome</keyword>
<keyword evidence="6" id="KW-0812">Transmembrane</keyword>
<dbReference type="CDD" id="cd05796">
    <property type="entry name" value="Ribosomal_P0_like"/>
    <property type="match status" value="1"/>
</dbReference>
<dbReference type="AlphaFoldDB" id="A0A0V0U0F2"/>
<dbReference type="Pfam" id="PF00466">
    <property type="entry name" value="Ribosomal_L10"/>
    <property type="match status" value="1"/>
</dbReference>
<dbReference type="Gene3D" id="3.90.105.20">
    <property type="match status" value="1"/>
</dbReference>
<dbReference type="GO" id="GO:0005730">
    <property type="term" value="C:nucleolus"/>
    <property type="evidence" value="ECO:0007669"/>
    <property type="project" value="UniProtKB-SubCell"/>
</dbReference>
<comment type="caution">
    <text evidence="8">The sequence shown here is derived from an EMBL/GenBank/DDBJ whole genome shotgun (WGS) entry which is preliminary data.</text>
</comment>
<keyword evidence="5" id="KW-0690">Ribosome biogenesis</keyword>
<dbReference type="FunFam" id="3.30.70.1730:FF:000005">
    <property type="entry name" value="Ribosome assembly factor mrt4"/>
    <property type="match status" value="1"/>
</dbReference>
<dbReference type="OrthoDB" id="10262308at2759"/>
<dbReference type="Proteomes" id="UP000055048">
    <property type="component" value="Unassembled WGS sequence"/>
</dbReference>
<comment type="function">
    <text evidence="1 5">Component of the ribosome assembly machinery. Nuclear paralog of the ribosomal protein P0, it binds pre-60S subunits at an early stage of assembly in the nucleolus, and is replaced by P0 in cytoplasmic pre-60S subunits and mature 80S ribosomes.</text>
</comment>
<proteinExistence type="inferred from homology"/>
<evidence type="ECO:0000313" key="9">
    <source>
        <dbReference type="Proteomes" id="UP000055048"/>
    </source>
</evidence>
<comment type="subunit">
    <text evidence="5">Associates with the pre-60S ribosomal particle.</text>
</comment>
<feature type="domain" description="Large ribosomal subunit protein uL10-like insertion" evidence="7">
    <location>
        <begin position="131"/>
        <end position="174"/>
    </location>
</feature>
<dbReference type="Pfam" id="PF17777">
    <property type="entry name" value="RL10P_insert"/>
    <property type="match status" value="1"/>
</dbReference>
<organism evidence="8 9">
    <name type="scientific">Trichinella murrelli</name>
    <dbReference type="NCBI Taxonomy" id="144512"/>
    <lineage>
        <taxon>Eukaryota</taxon>
        <taxon>Metazoa</taxon>
        <taxon>Ecdysozoa</taxon>
        <taxon>Nematoda</taxon>
        <taxon>Enoplea</taxon>
        <taxon>Dorylaimia</taxon>
        <taxon>Trichinellida</taxon>
        <taxon>Trichinellidae</taxon>
        <taxon>Trichinella</taxon>
    </lineage>
</organism>
<evidence type="ECO:0000256" key="1">
    <source>
        <dbReference type="ARBA" id="ARBA00004046"/>
    </source>
</evidence>
<protein>
    <recommendedName>
        <fullName evidence="5">Ribosome assembly factor mrt4</fullName>
    </recommendedName>
</protein>
<evidence type="ECO:0000313" key="8">
    <source>
        <dbReference type="EMBL" id="KRX44756.1"/>
    </source>
</evidence>
<dbReference type="GO" id="GO:0005737">
    <property type="term" value="C:cytoplasm"/>
    <property type="evidence" value="ECO:0007669"/>
    <property type="project" value="UniProtKB-SubCell"/>
</dbReference>
<evidence type="ECO:0000259" key="7">
    <source>
        <dbReference type="Pfam" id="PF17777"/>
    </source>
</evidence>
<keyword evidence="6" id="KW-0472">Membrane</keyword>
<name>A0A0V0U0F2_9BILA</name>
<dbReference type="GO" id="GO:0000027">
    <property type="term" value="P:ribosomal large subunit assembly"/>
    <property type="evidence" value="ECO:0007669"/>
    <property type="project" value="InterPro"/>
</dbReference>
<evidence type="ECO:0000256" key="4">
    <source>
        <dbReference type="ARBA" id="ARBA00023242"/>
    </source>
</evidence>
<keyword evidence="4 5" id="KW-0539">Nucleus</keyword>